<dbReference type="EMBL" id="JAPFFM010000020">
    <property type="protein sequence ID" value="KAJ6682818.1"/>
    <property type="molecule type" value="Genomic_DNA"/>
</dbReference>
<protein>
    <submittedName>
        <fullName evidence="2">UBIQUITIN PROTEIN LIGASE DRIP2 putative-RELATED</fullName>
    </submittedName>
</protein>
<feature type="non-terminal residue" evidence="2">
    <location>
        <position position="1"/>
    </location>
</feature>
<feature type="compositionally biased region" description="Basic and acidic residues" evidence="1">
    <location>
        <begin position="54"/>
        <end position="63"/>
    </location>
</feature>
<dbReference type="Gene3D" id="3.10.20.90">
    <property type="entry name" value="Phosphatidylinositol 3-kinase Catalytic Subunit, Chain A, domain 1"/>
    <property type="match status" value="1"/>
</dbReference>
<reference evidence="2" key="2">
    <citation type="journal article" date="2023" name="Int. J. Mol. Sci.">
        <title>De Novo Assembly and Annotation of 11 Diverse Shrub Willow (Salix) Genomes Reveals Novel Gene Organization in Sex-Linked Regions.</title>
        <authorList>
            <person name="Hyden B."/>
            <person name="Feng K."/>
            <person name="Yates T.B."/>
            <person name="Jawdy S."/>
            <person name="Cereghino C."/>
            <person name="Smart L.B."/>
            <person name="Muchero W."/>
        </authorList>
    </citation>
    <scope>NUCLEOTIDE SEQUENCE</scope>
    <source>
        <tissue evidence="2">Shoot tip</tissue>
    </source>
</reference>
<dbReference type="InterPro" id="IPR044807">
    <property type="entry name" value="DRIP1-like"/>
</dbReference>
<dbReference type="PANTHER" id="PTHR46293">
    <property type="entry name" value="E3 UBIQUITIN PROTEIN LIGASE DRIP1"/>
    <property type="match status" value="1"/>
</dbReference>
<gene>
    <name evidence="2" type="ORF">OIU74_020962</name>
</gene>
<keyword evidence="2" id="KW-0436">Ligase</keyword>
<dbReference type="GO" id="GO:0016874">
    <property type="term" value="F:ligase activity"/>
    <property type="evidence" value="ECO:0007669"/>
    <property type="project" value="UniProtKB-KW"/>
</dbReference>
<comment type="caution">
    <text evidence="2">The sequence shown here is derived from an EMBL/GenBank/DDBJ whole genome shotgun (WGS) entry which is preliminary data.</text>
</comment>
<organism evidence="2 3">
    <name type="scientific">Salix koriyanagi</name>
    <dbReference type="NCBI Taxonomy" id="2511006"/>
    <lineage>
        <taxon>Eukaryota</taxon>
        <taxon>Viridiplantae</taxon>
        <taxon>Streptophyta</taxon>
        <taxon>Embryophyta</taxon>
        <taxon>Tracheophyta</taxon>
        <taxon>Spermatophyta</taxon>
        <taxon>Magnoliopsida</taxon>
        <taxon>eudicotyledons</taxon>
        <taxon>Gunneridae</taxon>
        <taxon>Pentapetalae</taxon>
        <taxon>rosids</taxon>
        <taxon>fabids</taxon>
        <taxon>Malpighiales</taxon>
        <taxon>Salicaceae</taxon>
        <taxon>Saliceae</taxon>
        <taxon>Salix</taxon>
    </lineage>
</organism>
<accession>A0A9Q0SMU1</accession>
<dbReference type="AlphaFoldDB" id="A0A9Q0SMU1"/>
<name>A0A9Q0SMU1_9ROSI</name>
<proteinExistence type="predicted"/>
<feature type="region of interest" description="Disordered" evidence="1">
    <location>
        <begin position="54"/>
        <end position="102"/>
    </location>
</feature>
<evidence type="ECO:0000313" key="2">
    <source>
        <dbReference type="EMBL" id="KAJ6682818.1"/>
    </source>
</evidence>
<dbReference type="Proteomes" id="UP001151752">
    <property type="component" value="Chromosome 5"/>
</dbReference>
<reference evidence="2" key="1">
    <citation type="submission" date="2022-11" db="EMBL/GenBank/DDBJ databases">
        <authorList>
            <person name="Hyden B.L."/>
            <person name="Feng K."/>
            <person name="Yates T."/>
            <person name="Jawdy S."/>
            <person name="Smart L.B."/>
            <person name="Muchero W."/>
        </authorList>
    </citation>
    <scope>NUCLEOTIDE SEQUENCE</scope>
    <source>
        <tissue evidence="2">Shoot tip</tissue>
    </source>
</reference>
<evidence type="ECO:0000313" key="3">
    <source>
        <dbReference type="Proteomes" id="UP001151752"/>
    </source>
</evidence>
<sequence>MPSIAFPAKRKERSLSSLVVSTPEVPIQSVLTGRRSKAGARKAAALQACNFTVEESKNEDSAKDNLSSPGSRVKSIQKKRLDSSVAEPSTERPNDDDEDNDVQMIEGKDDLWTPLNCLVEAANRTKSSKLHSQRTVSSQEHGQGIRVLDDKNGTNSLAVSVKRRRLTVARKRAAMSEGLSASAQAIVDAAGAKSNRRNSPIWFSLIASEDQKRDASLPQISTCYLRIKDGKMPVSFIQKYLVKKLDLGSDTEVEIMCRGQPISPTLRLQNLVNLWFSTGSTSKRVSASVGSSAKDFVM</sequence>
<dbReference type="PANTHER" id="PTHR46293:SF1">
    <property type="entry name" value="OS03G0632800 PROTEIN"/>
    <property type="match status" value="1"/>
</dbReference>
<dbReference type="GO" id="GO:0004842">
    <property type="term" value="F:ubiquitin-protein transferase activity"/>
    <property type="evidence" value="ECO:0007669"/>
    <property type="project" value="InterPro"/>
</dbReference>
<feature type="region of interest" description="Disordered" evidence="1">
    <location>
        <begin position="126"/>
        <end position="149"/>
    </location>
</feature>
<evidence type="ECO:0000256" key="1">
    <source>
        <dbReference type="SAM" id="MobiDB-lite"/>
    </source>
</evidence>
<keyword evidence="3" id="KW-1185">Reference proteome</keyword>